<comment type="subcellular location">
    <subcellularLocation>
        <location evidence="1 6">Membrane</location>
        <topology evidence="1 6">Multi-pass membrane protein</topology>
    </subcellularLocation>
</comment>
<keyword evidence="10" id="KW-1185">Reference proteome</keyword>
<comment type="catalytic activity">
    <reaction evidence="6">
        <text>Cleaves type-1 transmembrane domains using a catalytic dyad composed of serine and histidine that are contributed by different transmembrane domains.</text>
        <dbReference type="EC" id="3.4.21.105"/>
    </reaction>
</comment>
<dbReference type="Gene3D" id="1.20.1540.10">
    <property type="entry name" value="Rhomboid-like"/>
    <property type="match status" value="1"/>
</dbReference>
<dbReference type="InterPro" id="IPR002610">
    <property type="entry name" value="Peptidase_S54_rhomboid-like"/>
</dbReference>
<accession>A0ABP0XY65</accession>
<feature type="transmembrane region" description="Helical" evidence="6">
    <location>
        <begin position="53"/>
        <end position="73"/>
    </location>
</feature>
<evidence type="ECO:0000256" key="5">
    <source>
        <dbReference type="ARBA" id="ARBA00023136"/>
    </source>
</evidence>
<keyword evidence="5 6" id="KW-0472">Membrane</keyword>
<evidence type="ECO:0000313" key="9">
    <source>
        <dbReference type="EMBL" id="CAK9313096.1"/>
    </source>
</evidence>
<keyword evidence="6" id="KW-0720">Serine protease</keyword>
<dbReference type="EMBL" id="OZ021745">
    <property type="protein sequence ID" value="CAK9313096.1"/>
    <property type="molecule type" value="Genomic_DNA"/>
</dbReference>
<feature type="transmembrane region" description="Helical" evidence="6">
    <location>
        <begin position="167"/>
        <end position="185"/>
    </location>
</feature>
<dbReference type="SUPFAM" id="SSF101447">
    <property type="entry name" value="Formin homology 2 domain (FH2 domain)"/>
    <property type="match status" value="1"/>
</dbReference>
<keyword evidence="6" id="KW-0378">Hydrolase</keyword>
<feature type="transmembrane region" description="Helical" evidence="6">
    <location>
        <begin position="298"/>
        <end position="320"/>
    </location>
</feature>
<evidence type="ECO:0000256" key="2">
    <source>
        <dbReference type="ARBA" id="ARBA00009045"/>
    </source>
</evidence>
<evidence type="ECO:0000313" key="10">
    <source>
        <dbReference type="Proteomes" id="UP001642487"/>
    </source>
</evidence>
<feature type="transmembrane region" description="Helical" evidence="6">
    <location>
        <begin position="131"/>
        <end position="155"/>
    </location>
</feature>
<comment type="similarity">
    <text evidence="2 6">Belongs to the peptidase S54 family.</text>
</comment>
<gene>
    <name evidence="9" type="ORF">CITCOLO1_LOCUS4806</name>
</gene>
<keyword evidence="6" id="KW-0645">Protease</keyword>
<feature type="domain" description="Peptidase S54 rhomboid" evidence="8">
    <location>
        <begin position="125"/>
        <end position="260"/>
    </location>
</feature>
<reference evidence="9 10" key="1">
    <citation type="submission" date="2024-03" db="EMBL/GenBank/DDBJ databases">
        <authorList>
            <person name="Gkanogiannis A."/>
            <person name="Becerra Lopez-Lavalle L."/>
        </authorList>
    </citation>
    <scope>NUCLEOTIDE SEQUENCE [LARGE SCALE GENOMIC DNA]</scope>
</reference>
<evidence type="ECO:0000256" key="6">
    <source>
        <dbReference type="RuleBase" id="RU362115"/>
    </source>
</evidence>
<name>A0ABP0XY65_9ROSI</name>
<evidence type="ECO:0000259" key="8">
    <source>
        <dbReference type="Pfam" id="PF01694"/>
    </source>
</evidence>
<feature type="transmembrane region" description="Helical" evidence="6">
    <location>
        <begin position="191"/>
        <end position="212"/>
    </location>
</feature>
<sequence>MASGASDFKVQIPSKPPPPPPPPPPFATEFSENFDELKIPFFKSSSRRPRGDTCVVSVFVLLHIVAFIAMMLVNDCWSNSHQECAFGVLGRMSFQPLAENPLLGPSASTLEKMGGLQRKSLAEYRQIWRLFTFPCMHAGLIHLVINLSSVIFVGIQLELEYGPVRTGIIYLLSGYTGTLVAALFVQNSPSVGSSGALFGLLGAMISGIIRNWKLYTDRFLALGSALVVFAINFGLGLLPYVDNFANVGGLASGLLLGFMILFTLQHRQEKAQTKGYSFSYSFKNYFNLKMKQKLDKPILRSGSLLLFALLIFGSLVGVIFEFDLNQYCIWCRYINCVPFQKWHCKDVAFSCATMVSNQELTLTCLSTGNFKKEKRNGNDDWRRGRWATVFGGWQRRSLILQPLR</sequence>
<dbReference type="InterPro" id="IPR022764">
    <property type="entry name" value="Peptidase_S54_rhomboid_dom"/>
</dbReference>
<organism evidence="9 10">
    <name type="scientific">Citrullus colocynthis</name>
    <name type="common">colocynth</name>
    <dbReference type="NCBI Taxonomy" id="252529"/>
    <lineage>
        <taxon>Eukaryota</taxon>
        <taxon>Viridiplantae</taxon>
        <taxon>Streptophyta</taxon>
        <taxon>Embryophyta</taxon>
        <taxon>Tracheophyta</taxon>
        <taxon>Spermatophyta</taxon>
        <taxon>Magnoliopsida</taxon>
        <taxon>eudicotyledons</taxon>
        <taxon>Gunneridae</taxon>
        <taxon>Pentapetalae</taxon>
        <taxon>rosids</taxon>
        <taxon>fabids</taxon>
        <taxon>Cucurbitales</taxon>
        <taxon>Cucurbitaceae</taxon>
        <taxon>Benincaseae</taxon>
        <taxon>Citrullus</taxon>
    </lineage>
</organism>
<dbReference type="EC" id="3.4.21.105" evidence="6"/>
<evidence type="ECO:0000256" key="4">
    <source>
        <dbReference type="ARBA" id="ARBA00022989"/>
    </source>
</evidence>
<keyword evidence="3 6" id="KW-0812">Transmembrane</keyword>
<dbReference type="SUPFAM" id="SSF144091">
    <property type="entry name" value="Rhomboid-like"/>
    <property type="match status" value="1"/>
</dbReference>
<feature type="transmembrane region" description="Helical" evidence="6">
    <location>
        <begin position="244"/>
        <end position="264"/>
    </location>
</feature>
<dbReference type="PANTHER" id="PTHR22936">
    <property type="entry name" value="RHOMBOID-RELATED"/>
    <property type="match status" value="1"/>
</dbReference>
<feature type="transmembrane region" description="Helical" evidence="6">
    <location>
        <begin position="219"/>
        <end position="238"/>
    </location>
</feature>
<dbReference type="InterPro" id="IPR035952">
    <property type="entry name" value="Rhomboid-like_sf"/>
</dbReference>
<evidence type="ECO:0000256" key="7">
    <source>
        <dbReference type="SAM" id="MobiDB-lite"/>
    </source>
</evidence>
<feature type="compositionally biased region" description="Pro residues" evidence="7">
    <location>
        <begin position="14"/>
        <end position="26"/>
    </location>
</feature>
<comment type="function">
    <text evidence="6">Serine protease involved in intramembrane proteolysis.</text>
</comment>
<evidence type="ECO:0000256" key="1">
    <source>
        <dbReference type="ARBA" id="ARBA00004141"/>
    </source>
</evidence>
<dbReference type="PANTHER" id="PTHR22936:SF75">
    <property type="entry name" value="RHOMBOID-LIKE PROTEIN 8"/>
    <property type="match status" value="1"/>
</dbReference>
<feature type="region of interest" description="Disordered" evidence="7">
    <location>
        <begin position="1"/>
        <end position="27"/>
    </location>
</feature>
<proteinExistence type="inferred from homology"/>
<keyword evidence="4 6" id="KW-1133">Transmembrane helix</keyword>
<dbReference type="Pfam" id="PF01694">
    <property type="entry name" value="Rhomboid"/>
    <property type="match status" value="1"/>
</dbReference>
<dbReference type="Proteomes" id="UP001642487">
    <property type="component" value="Chromosome 11"/>
</dbReference>
<evidence type="ECO:0000256" key="3">
    <source>
        <dbReference type="ARBA" id="ARBA00022692"/>
    </source>
</evidence>
<protein>
    <recommendedName>
        <fullName evidence="6">RHOMBOID-like protein</fullName>
        <ecNumber evidence="6">3.4.21.105</ecNumber>
    </recommendedName>
</protein>